<dbReference type="InterPro" id="IPR027266">
    <property type="entry name" value="TrmE/GcvT-like"/>
</dbReference>
<evidence type="ECO:0000313" key="10">
    <source>
        <dbReference type="Proteomes" id="UP000320582"/>
    </source>
</evidence>
<dbReference type="OrthoDB" id="9805918at2"/>
<dbReference type="PANTHER" id="PTHR42714:SF2">
    <property type="entry name" value="TRNA MODIFICATION GTPASE GTPBP3, MITOCHONDRIAL"/>
    <property type="match status" value="1"/>
</dbReference>
<dbReference type="GO" id="GO:0030488">
    <property type="term" value="P:tRNA methylation"/>
    <property type="evidence" value="ECO:0007669"/>
    <property type="project" value="TreeGrafter"/>
</dbReference>
<feature type="binding site" evidence="7">
    <location>
        <position position="77"/>
    </location>
    <ligand>
        <name>(6S)-5-formyl-5,6,7,8-tetrahydrofolate</name>
        <dbReference type="ChEBI" id="CHEBI:57457"/>
    </ligand>
</feature>
<feature type="binding site" evidence="7">
    <location>
        <position position="247"/>
    </location>
    <ligand>
        <name>Mg(2+)</name>
        <dbReference type="ChEBI" id="CHEBI:18420"/>
    </ligand>
</feature>
<sequence length="428" mass="45431">MDTIFALASARGKSGVAVIRVSGPQAHSVVKTLTGALPQARRASLRKLHTADGDLLDTALVVIFDQGASFTGEQVAEIMTHGSLATVAAVEACLAQDHGLRMAEPGEFTRRALENGVLDLTQVEALGDLLEAETESQRRQAMRVLDGALGRLVEGWRGHLLKAAALVEVSIDFVEEDVGNFDAMILAELNAVQSQLLAEISGQAVRERVQSGFEIALIGSVNAGKSTLLNALAGREAAITSDIAGTTRDVIELRMDIGGYAVTLLDTAGLRETREEIESIGIARGQKRAADADIRIILCDGPDIPPPVDVIPNDIVTFSKADQFPQAQGGVSGVTSEGIDALLQEIVQRLSVMTARDGVSVRRRHLQAMTAAQHALESAIEKLTDEGYIPELVAADIRQAMTALDSLIGKIDVEDLLGDIFASFCIGK</sequence>
<keyword evidence="4 7" id="KW-0378">Hydrolase</keyword>
<dbReference type="InterPro" id="IPR005225">
    <property type="entry name" value="Small_GTP-bd"/>
</dbReference>
<dbReference type="SUPFAM" id="SSF116878">
    <property type="entry name" value="TrmE connector domain"/>
    <property type="match status" value="1"/>
</dbReference>
<evidence type="ECO:0000256" key="4">
    <source>
        <dbReference type="ARBA" id="ARBA00022801"/>
    </source>
</evidence>
<dbReference type="InterPro" id="IPR004520">
    <property type="entry name" value="GTPase_MnmE"/>
</dbReference>
<keyword evidence="5 7" id="KW-0630">Potassium</keyword>
<dbReference type="GO" id="GO:0005525">
    <property type="term" value="F:GTP binding"/>
    <property type="evidence" value="ECO:0007669"/>
    <property type="project" value="UniProtKB-UniRule"/>
</dbReference>
<dbReference type="EC" id="3.6.-.-" evidence="7"/>
<dbReference type="Gene3D" id="3.40.50.300">
    <property type="entry name" value="P-loop containing nucleotide triphosphate hydrolases"/>
    <property type="match status" value="1"/>
</dbReference>
<feature type="binding site" evidence="7">
    <location>
        <position position="241"/>
    </location>
    <ligand>
        <name>K(+)</name>
        <dbReference type="ChEBI" id="CHEBI:29103"/>
    </ligand>
</feature>
<feature type="binding site" evidence="7">
    <location>
        <position position="243"/>
    </location>
    <ligand>
        <name>K(+)</name>
        <dbReference type="ChEBI" id="CHEBI:29103"/>
    </ligand>
</feature>
<dbReference type="GO" id="GO:0003924">
    <property type="term" value="F:GTPase activity"/>
    <property type="evidence" value="ECO:0007669"/>
    <property type="project" value="UniProtKB-UniRule"/>
</dbReference>
<dbReference type="SUPFAM" id="SSF52540">
    <property type="entry name" value="P-loop containing nucleoside triphosphate hydrolases"/>
    <property type="match status" value="1"/>
</dbReference>
<dbReference type="Gene3D" id="1.20.120.430">
    <property type="entry name" value="tRNA modification GTPase MnmE domain 2"/>
    <property type="match status" value="1"/>
</dbReference>
<dbReference type="PROSITE" id="PS51709">
    <property type="entry name" value="G_TRME"/>
    <property type="match status" value="1"/>
</dbReference>
<dbReference type="NCBIfam" id="NF003661">
    <property type="entry name" value="PRK05291.1-3"/>
    <property type="match status" value="1"/>
</dbReference>
<comment type="subunit">
    <text evidence="7">Homodimer. Heterotetramer of two MnmE and two MnmG subunits.</text>
</comment>
<evidence type="ECO:0000259" key="8">
    <source>
        <dbReference type="PROSITE" id="PS51709"/>
    </source>
</evidence>
<dbReference type="CDD" id="cd14858">
    <property type="entry name" value="TrmE_N"/>
    <property type="match status" value="1"/>
</dbReference>
<dbReference type="GO" id="GO:0005737">
    <property type="term" value="C:cytoplasm"/>
    <property type="evidence" value="ECO:0007669"/>
    <property type="project" value="UniProtKB-SubCell"/>
</dbReference>
<dbReference type="Proteomes" id="UP000320582">
    <property type="component" value="Unassembled WGS sequence"/>
</dbReference>
<reference evidence="9 10" key="1">
    <citation type="submission" date="2019-06" db="EMBL/GenBank/DDBJ databases">
        <title>Genomic Encyclopedia of Archaeal and Bacterial Type Strains, Phase II (KMG-II): from individual species to whole genera.</title>
        <authorList>
            <person name="Goeker M."/>
        </authorList>
    </citation>
    <scope>NUCLEOTIDE SEQUENCE [LARGE SCALE GENOMIC DNA]</scope>
    <source>
        <strain evidence="9 10">DSM 18423</strain>
    </source>
</reference>
<dbReference type="Pfam" id="PF12631">
    <property type="entry name" value="MnmE_helical"/>
    <property type="match status" value="1"/>
</dbReference>
<feature type="domain" description="TrmE-type G" evidence="8">
    <location>
        <begin position="212"/>
        <end position="351"/>
    </location>
</feature>
<evidence type="ECO:0000256" key="6">
    <source>
        <dbReference type="ARBA" id="ARBA00023134"/>
    </source>
</evidence>
<feature type="binding site" evidence="7">
    <location>
        <position position="20"/>
    </location>
    <ligand>
        <name>(6S)-5-formyl-5,6,7,8-tetrahydrofolate</name>
        <dbReference type="ChEBI" id="CHEBI:57457"/>
    </ligand>
</feature>
<keyword evidence="2 7" id="KW-0819">tRNA processing</keyword>
<feature type="binding site" evidence="7">
    <location>
        <position position="117"/>
    </location>
    <ligand>
        <name>(6S)-5-formyl-5,6,7,8-tetrahydrofolate</name>
        <dbReference type="ChEBI" id="CHEBI:57457"/>
    </ligand>
</feature>
<dbReference type="PANTHER" id="PTHR42714">
    <property type="entry name" value="TRNA MODIFICATION GTPASE GTPBP3"/>
    <property type="match status" value="1"/>
</dbReference>
<gene>
    <name evidence="7" type="primary">mnmE</name>
    <name evidence="7" type="synonym">trmE</name>
    <name evidence="9" type="ORF">BD293_3360</name>
</gene>
<feature type="binding site" evidence="7">
    <location>
        <position position="222"/>
    </location>
    <ligand>
        <name>K(+)</name>
        <dbReference type="ChEBI" id="CHEBI:29103"/>
    </ligand>
</feature>
<dbReference type="HAMAP" id="MF_00379">
    <property type="entry name" value="GTPase_MnmE"/>
    <property type="match status" value="1"/>
</dbReference>
<comment type="caution">
    <text evidence="7">Lacks conserved residue(s) required for the propagation of feature annotation.</text>
</comment>
<dbReference type="EMBL" id="VFPT01000001">
    <property type="protein sequence ID" value="TQM94675.1"/>
    <property type="molecule type" value="Genomic_DNA"/>
</dbReference>
<proteinExistence type="inferred from homology"/>
<feature type="binding site" evidence="7">
    <location>
        <position position="226"/>
    </location>
    <ligand>
        <name>Mg(2+)</name>
        <dbReference type="ChEBI" id="CHEBI:18420"/>
    </ligand>
</feature>
<dbReference type="RefSeq" id="WP_142083579.1">
    <property type="nucleotide sequence ID" value="NZ_VFPT01000001.1"/>
</dbReference>
<dbReference type="InterPro" id="IPR025867">
    <property type="entry name" value="MnmE_helical"/>
</dbReference>
<evidence type="ECO:0000256" key="5">
    <source>
        <dbReference type="ARBA" id="ARBA00022958"/>
    </source>
</evidence>
<dbReference type="AlphaFoldDB" id="A0A543KHW9"/>
<dbReference type="FunFam" id="3.30.1360.120:FF:000007">
    <property type="entry name" value="tRNA modification GTPase GTPBP3, mitochondrial"/>
    <property type="match status" value="1"/>
</dbReference>
<comment type="similarity">
    <text evidence="1 7">Belongs to the TRAFAC class TrmE-Era-EngA-EngB-Septin-like GTPase superfamily. TrmE GTPase family.</text>
</comment>
<feature type="binding site" evidence="7">
    <location>
        <position position="428"/>
    </location>
    <ligand>
        <name>(6S)-5-formyl-5,6,7,8-tetrahydrofolate</name>
        <dbReference type="ChEBI" id="CHEBI:57457"/>
    </ligand>
</feature>
<dbReference type="Pfam" id="PF01926">
    <property type="entry name" value="MMR_HSR1"/>
    <property type="match status" value="1"/>
</dbReference>
<organism evidence="9 10">
    <name type="scientific">Roseinatronobacter monicus</name>
    <dbReference type="NCBI Taxonomy" id="393481"/>
    <lineage>
        <taxon>Bacteria</taxon>
        <taxon>Pseudomonadati</taxon>
        <taxon>Pseudomonadota</taxon>
        <taxon>Alphaproteobacteria</taxon>
        <taxon>Rhodobacterales</taxon>
        <taxon>Paracoccaceae</taxon>
        <taxon>Roseinatronobacter</taxon>
    </lineage>
</organism>
<feature type="binding site" evidence="7">
    <location>
        <position position="246"/>
    </location>
    <ligand>
        <name>K(+)</name>
        <dbReference type="ChEBI" id="CHEBI:29103"/>
    </ligand>
</feature>
<evidence type="ECO:0000256" key="3">
    <source>
        <dbReference type="ARBA" id="ARBA00022741"/>
    </source>
</evidence>
<dbReference type="GO" id="GO:0002098">
    <property type="term" value="P:tRNA wobble uridine modification"/>
    <property type="evidence" value="ECO:0007669"/>
    <property type="project" value="TreeGrafter"/>
</dbReference>
<keyword evidence="6 7" id="KW-0342">GTP-binding</keyword>
<dbReference type="NCBIfam" id="TIGR00231">
    <property type="entry name" value="small_GTP"/>
    <property type="match status" value="1"/>
</dbReference>
<dbReference type="InterPro" id="IPR031168">
    <property type="entry name" value="G_TrmE"/>
</dbReference>
<evidence type="ECO:0000256" key="1">
    <source>
        <dbReference type="ARBA" id="ARBA00011043"/>
    </source>
</evidence>
<dbReference type="GO" id="GO:0046872">
    <property type="term" value="F:metal ion binding"/>
    <property type="evidence" value="ECO:0007669"/>
    <property type="project" value="UniProtKB-KW"/>
</dbReference>
<name>A0A543KHW9_9RHOB</name>
<feature type="binding site" evidence="7">
    <location>
        <begin position="222"/>
        <end position="227"/>
    </location>
    <ligand>
        <name>GTP</name>
        <dbReference type="ChEBI" id="CHEBI:37565"/>
    </ligand>
</feature>
<dbReference type="InterPro" id="IPR027368">
    <property type="entry name" value="MnmE_dom2"/>
</dbReference>
<dbReference type="SUPFAM" id="SSF103025">
    <property type="entry name" value="Folate-binding domain"/>
    <property type="match status" value="1"/>
</dbReference>
<evidence type="ECO:0000256" key="7">
    <source>
        <dbReference type="HAMAP-Rule" id="MF_00379"/>
    </source>
</evidence>
<keyword evidence="7" id="KW-0963">Cytoplasm</keyword>
<feature type="binding site" evidence="7">
    <location>
        <begin position="266"/>
        <end position="269"/>
    </location>
    <ligand>
        <name>GTP</name>
        <dbReference type="ChEBI" id="CHEBI:37565"/>
    </ligand>
</feature>
<protein>
    <recommendedName>
        <fullName evidence="7">tRNA modification GTPase MnmE</fullName>
        <ecNumber evidence="7">3.6.-.-</ecNumber>
    </recommendedName>
</protein>
<keyword evidence="3 7" id="KW-0547">Nucleotide-binding</keyword>
<evidence type="ECO:0000256" key="2">
    <source>
        <dbReference type="ARBA" id="ARBA00022694"/>
    </source>
</evidence>
<dbReference type="InterPro" id="IPR018948">
    <property type="entry name" value="GTP-bd_TrmE_N"/>
</dbReference>
<keyword evidence="7" id="KW-0460">Magnesium</keyword>
<dbReference type="InterPro" id="IPR027417">
    <property type="entry name" value="P-loop_NTPase"/>
</dbReference>
<dbReference type="InterPro" id="IPR006073">
    <property type="entry name" value="GTP-bd"/>
</dbReference>
<dbReference type="Pfam" id="PF10396">
    <property type="entry name" value="TrmE_N"/>
    <property type="match status" value="1"/>
</dbReference>
<comment type="cofactor">
    <cofactor evidence="7">
        <name>K(+)</name>
        <dbReference type="ChEBI" id="CHEBI:29103"/>
    </cofactor>
    <text evidence="7">Binds 1 potassium ion per subunit.</text>
</comment>
<keyword evidence="7" id="KW-0479">Metal-binding</keyword>
<evidence type="ECO:0000313" key="9">
    <source>
        <dbReference type="EMBL" id="TQM94675.1"/>
    </source>
</evidence>
<feature type="binding site" evidence="7">
    <location>
        <begin position="241"/>
        <end position="247"/>
    </location>
    <ligand>
        <name>GTP</name>
        <dbReference type="ChEBI" id="CHEBI:37565"/>
    </ligand>
</feature>
<comment type="function">
    <text evidence="7">Exhibits a very high intrinsic GTPase hydrolysis rate. Involved in the addition of a carboxymethylaminomethyl (cmnm) group at the wobble position (U34) of certain tRNAs, forming tRNA-cmnm(5)s(2)U34.</text>
</comment>
<dbReference type="Gene3D" id="3.30.1360.120">
    <property type="entry name" value="Probable tRNA modification gtpase trme, domain 1"/>
    <property type="match status" value="1"/>
</dbReference>
<accession>A0A543KHW9</accession>
<comment type="caution">
    <text evidence="9">The sequence shown here is derived from an EMBL/GenBank/DDBJ whole genome shotgun (WGS) entry which is preliminary data.</text>
</comment>
<dbReference type="CDD" id="cd04164">
    <property type="entry name" value="trmE"/>
    <property type="match status" value="1"/>
</dbReference>
<comment type="subcellular location">
    <subcellularLocation>
        <location evidence="7">Cytoplasm</location>
    </subcellularLocation>
</comment>
<keyword evidence="10" id="KW-1185">Reference proteome</keyword>